<dbReference type="PANTHER" id="PTHR21530:SF7">
    <property type="entry name" value="TRAB DOMAIN-CONTAINING PROTEIN"/>
    <property type="match status" value="1"/>
</dbReference>
<organism evidence="2 3">
    <name type="scientific">Pycnococcus provasolii</name>
    <dbReference type="NCBI Taxonomy" id="41880"/>
    <lineage>
        <taxon>Eukaryota</taxon>
        <taxon>Viridiplantae</taxon>
        <taxon>Chlorophyta</taxon>
        <taxon>Pseudoscourfieldiophyceae</taxon>
        <taxon>Pseudoscourfieldiales</taxon>
        <taxon>Pycnococcaceae</taxon>
        <taxon>Pycnococcus</taxon>
    </lineage>
</organism>
<dbReference type="Proteomes" id="UP000660262">
    <property type="component" value="Unassembled WGS sequence"/>
</dbReference>
<evidence type="ECO:0008006" key="4">
    <source>
        <dbReference type="Google" id="ProtNLM"/>
    </source>
</evidence>
<evidence type="ECO:0000313" key="2">
    <source>
        <dbReference type="EMBL" id="GHP09152.1"/>
    </source>
</evidence>
<dbReference type="PANTHER" id="PTHR21530">
    <property type="entry name" value="PHEROMONE SHUTDOWN PROTEIN"/>
    <property type="match status" value="1"/>
</dbReference>
<evidence type="ECO:0000256" key="1">
    <source>
        <dbReference type="SAM" id="MobiDB-lite"/>
    </source>
</evidence>
<feature type="region of interest" description="Disordered" evidence="1">
    <location>
        <begin position="166"/>
        <end position="191"/>
    </location>
</feature>
<dbReference type="InterPro" id="IPR002816">
    <property type="entry name" value="TraB/PrgY/GumN_fam"/>
</dbReference>
<dbReference type="EMBL" id="BNJQ01000023">
    <property type="protein sequence ID" value="GHP09152.1"/>
    <property type="molecule type" value="Genomic_DNA"/>
</dbReference>
<dbReference type="InterPro" id="IPR046345">
    <property type="entry name" value="TraB_PrgY-like"/>
</dbReference>
<gene>
    <name evidence="2" type="ORF">PPROV_000788900</name>
</gene>
<accession>A0A830HQ84</accession>
<dbReference type="AlphaFoldDB" id="A0A830HQ84"/>
<dbReference type="Pfam" id="PF01963">
    <property type="entry name" value="TraB_PrgY_gumN"/>
    <property type="match status" value="1"/>
</dbReference>
<keyword evidence="3" id="KW-1185">Reference proteome</keyword>
<reference evidence="2" key="1">
    <citation type="submission" date="2020-10" db="EMBL/GenBank/DDBJ databases">
        <title>Unveiling of a novel bifunctional photoreceptor, Dualchrome1, isolated from a cosmopolitan green alga.</title>
        <authorList>
            <person name="Suzuki S."/>
            <person name="Kawachi M."/>
        </authorList>
    </citation>
    <scope>NUCLEOTIDE SEQUENCE</scope>
    <source>
        <strain evidence="2">NIES 2893</strain>
    </source>
</reference>
<protein>
    <recommendedName>
        <fullName evidence="4">TraB family protein</fullName>
    </recommendedName>
</protein>
<evidence type="ECO:0000313" key="3">
    <source>
        <dbReference type="Proteomes" id="UP000660262"/>
    </source>
</evidence>
<dbReference type="CDD" id="cd14726">
    <property type="entry name" value="TraB_PrgY-like"/>
    <property type="match status" value="1"/>
</dbReference>
<comment type="caution">
    <text evidence="2">The sequence shown here is derived from an EMBL/GenBank/DDBJ whole genome shotgun (WGS) entry which is preliminary data.</text>
</comment>
<dbReference type="OrthoDB" id="510339at2759"/>
<proteinExistence type="predicted"/>
<feature type="compositionally biased region" description="Low complexity" evidence="1">
    <location>
        <begin position="174"/>
        <end position="185"/>
    </location>
</feature>
<sequence length="421" mass="43689">MSSSSSTTMSSSDGANADAVLTHPFTLGDVHIVGSAHISRASAIQAEALVRGIRPRYTAVELDEDRLRRMIVGERDEQSRVARAEVGVGAGQTLSEVISLTLRGKITQHVGALTYAAAGAVLGSSPGAEFLAARKAAEQVGSEVICIDRSADVTIARVMAAVGQAASVKPSAPPTTSSSSSASGGDQRRRGDDGMLAAMEEAGCAEPNLVVEAAKRVLRAAMQGDEIQPDDLMQMRVCGTKMVESSRVKALKSTGGPVADAFLGLPDMEKEQGRSRDFYSAVFRVIADERDAIMAHRLAQLAERAAGEPVVAVVGAAHVNGITRKWQDACMPEYGESIKPLLAMPSSNAAPAVTATLAIVTGVMVLARRFPRFIAASSGVATGGALVGGLIAARGAVQVEAATRRLVEASRALPPHADDLV</sequence>
<name>A0A830HQ84_9CHLO</name>